<evidence type="ECO:0000256" key="2">
    <source>
        <dbReference type="ARBA" id="ARBA00024195"/>
    </source>
</evidence>
<dbReference type="GO" id="GO:0006508">
    <property type="term" value="P:proteolysis"/>
    <property type="evidence" value="ECO:0007669"/>
    <property type="project" value="InterPro"/>
</dbReference>
<feature type="compositionally biased region" description="Basic and acidic residues" evidence="3">
    <location>
        <begin position="222"/>
        <end position="239"/>
    </location>
</feature>
<dbReference type="InterPro" id="IPR009003">
    <property type="entry name" value="Peptidase_S1_PA"/>
</dbReference>
<evidence type="ECO:0000259" key="4">
    <source>
        <dbReference type="PROSITE" id="PS50240"/>
    </source>
</evidence>
<dbReference type="SMART" id="SM00020">
    <property type="entry name" value="Tryp_SPc"/>
    <property type="match status" value="1"/>
</dbReference>
<dbReference type="InterPro" id="IPR051487">
    <property type="entry name" value="Ser/Thr_Proteases_Immune/Dev"/>
</dbReference>
<evidence type="ECO:0000256" key="1">
    <source>
        <dbReference type="ARBA" id="ARBA00023157"/>
    </source>
</evidence>
<dbReference type="AlphaFoldDB" id="A0AAD9NS94"/>
<dbReference type="Pfam" id="PF03732">
    <property type="entry name" value="Retrotrans_gag"/>
    <property type="match status" value="1"/>
</dbReference>
<keyword evidence="6" id="KW-1185">Reference proteome</keyword>
<dbReference type="InterPro" id="IPR001254">
    <property type="entry name" value="Trypsin_dom"/>
</dbReference>
<dbReference type="InterPro" id="IPR043504">
    <property type="entry name" value="Peptidase_S1_PA_chymotrypsin"/>
</dbReference>
<keyword evidence="1" id="KW-1015">Disulfide bond</keyword>
<dbReference type="SUPFAM" id="SSF50494">
    <property type="entry name" value="Trypsin-like serine proteases"/>
    <property type="match status" value="1"/>
</dbReference>
<dbReference type="PROSITE" id="PS00134">
    <property type="entry name" value="TRYPSIN_HIS"/>
    <property type="match status" value="1"/>
</dbReference>
<feature type="region of interest" description="Disordered" evidence="3">
    <location>
        <begin position="221"/>
        <end position="303"/>
    </location>
</feature>
<dbReference type="Proteomes" id="UP001209878">
    <property type="component" value="Unassembled WGS sequence"/>
</dbReference>
<name>A0AAD9NS94_RIDPI</name>
<comment type="caution">
    <text evidence="5">The sequence shown here is derived from an EMBL/GenBank/DDBJ whole genome shotgun (WGS) entry which is preliminary data.</text>
</comment>
<feature type="compositionally biased region" description="Basic and acidic residues" evidence="3">
    <location>
        <begin position="273"/>
        <end position="303"/>
    </location>
</feature>
<organism evidence="5 6">
    <name type="scientific">Ridgeia piscesae</name>
    <name type="common">Tubeworm</name>
    <dbReference type="NCBI Taxonomy" id="27915"/>
    <lineage>
        <taxon>Eukaryota</taxon>
        <taxon>Metazoa</taxon>
        <taxon>Spiralia</taxon>
        <taxon>Lophotrochozoa</taxon>
        <taxon>Annelida</taxon>
        <taxon>Polychaeta</taxon>
        <taxon>Sedentaria</taxon>
        <taxon>Canalipalpata</taxon>
        <taxon>Sabellida</taxon>
        <taxon>Siboglinidae</taxon>
        <taxon>Ridgeia</taxon>
    </lineage>
</organism>
<comment type="similarity">
    <text evidence="2">Belongs to the peptidase S1 family. CLIP subfamily.</text>
</comment>
<sequence length="783" mass="88400">MATNSDRATDAMEAGITADVITALVDQMKNMAAPRPGYSVETFTGDMVTSDSWLQQYERYARLQNMNDKQKAEAFAFHVSGLALTWHQSLDDEGKNDWPILRDRFLQRFRVSQQALWRQERDLYQRRQQPGQSIADFTATILNAARGLQLTDMQKVRLIMGGLHETVAPFVEQSQPQSVQELLQCPAALSAMTAPAKAEITPEQQIATVASAIQERIVAQLETRDHYRETRDHTPERSPGRRTMQFESPPRDIGRNSQRGNYGRRPQTSGRTVRFESPRRDSDRWTGESRPQRRSQRQDQPCHRCEIQQTCPDIGPMYNYIAHGDLPKEDKLARKVILEADQYGMREQVLYHVFSPRTKGTLQLDKAVAAENVERNIAKNKTAHDTKARDPTFEKGQTVLLHSPHVPKVSTDQEVQDQPQPVIERVLCARRYRGKRWGGDDMDRYDSTMTDRPLLWGIVNANYITVTTDSKTSIHRDGAGEGPADERMPMVAAVIGGHKYEAGKWPWLVSLQGKVPTATFFGIPLAYRQYYCGASLLNDRWILTAAHCFPTDDLGYLALLPRYWHIRLGHRELTADLKHKLQRLIGRLLNIDKWKQWYIHGEKIFIHPGYDSQDTWRNDIALIKLREPVPAGQDIIPQIQSVALPAPGDTRFPADGARCIMVGWGCTSQGGHTSHNAREVELPKLSDEECARFWRVSTSTRLCAGNSLAHKGICPVRMVAGVTLSLYVDGGDSGGPLVCKRGDTWVQVGIASFTSLNTPGDVPGAFTRVSPFVDWIQDTIRDN</sequence>
<evidence type="ECO:0000313" key="5">
    <source>
        <dbReference type="EMBL" id="KAK2180535.1"/>
    </source>
</evidence>
<dbReference type="PRINTS" id="PR00722">
    <property type="entry name" value="CHYMOTRYPSIN"/>
</dbReference>
<dbReference type="PROSITE" id="PS50240">
    <property type="entry name" value="TRYPSIN_DOM"/>
    <property type="match status" value="1"/>
</dbReference>
<proteinExistence type="inferred from homology"/>
<dbReference type="InterPro" id="IPR001314">
    <property type="entry name" value="Peptidase_S1A"/>
</dbReference>
<evidence type="ECO:0000313" key="6">
    <source>
        <dbReference type="Proteomes" id="UP001209878"/>
    </source>
</evidence>
<dbReference type="GO" id="GO:0004252">
    <property type="term" value="F:serine-type endopeptidase activity"/>
    <property type="evidence" value="ECO:0007669"/>
    <property type="project" value="InterPro"/>
</dbReference>
<reference evidence="5" key="1">
    <citation type="journal article" date="2023" name="Mol. Biol. Evol.">
        <title>Third-Generation Sequencing Reveals the Adaptive Role of the Epigenome in Three Deep-Sea Polychaetes.</title>
        <authorList>
            <person name="Perez M."/>
            <person name="Aroh O."/>
            <person name="Sun Y."/>
            <person name="Lan Y."/>
            <person name="Juniper S.K."/>
            <person name="Young C.R."/>
            <person name="Angers B."/>
            <person name="Qian P.Y."/>
        </authorList>
    </citation>
    <scope>NUCLEOTIDE SEQUENCE</scope>
    <source>
        <strain evidence="5">R07B-5</strain>
    </source>
</reference>
<evidence type="ECO:0000256" key="3">
    <source>
        <dbReference type="SAM" id="MobiDB-lite"/>
    </source>
</evidence>
<feature type="compositionally biased region" description="Polar residues" evidence="3">
    <location>
        <begin position="255"/>
        <end position="271"/>
    </location>
</feature>
<dbReference type="EMBL" id="JAODUO010000439">
    <property type="protein sequence ID" value="KAK2180535.1"/>
    <property type="molecule type" value="Genomic_DNA"/>
</dbReference>
<dbReference type="CDD" id="cd00190">
    <property type="entry name" value="Tryp_SPc"/>
    <property type="match status" value="1"/>
</dbReference>
<dbReference type="PANTHER" id="PTHR24256">
    <property type="entry name" value="TRYPTASE-RELATED"/>
    <property type="match status" value="1"/>
</dbReference>
<dbReference type="InterPro" id="IPR018114">
    <property type="entry name" value="TRYPSIN_HIS"/>
</dbReference>
<feature type="domain" description="Peptidase S1" evidence="4">
    <location>
        <begin position="494"/>
        <end position="781"/>
    </location>
</feature>
<dbReference type="Pfam" id="PF00089">
    <property type="entry name" value="Trypsin"/>
    <property type="match status" value="1"/>
</dbReference>
<gene>
    <name evidence="5" type="ORF">NP493_439g03031</name>
</gene>
<dbReference type="Gene3D" id="2.40.10.10">
    <property type="entry name" value="Trypsin-like serine proteases"/>
    <property type="match status" value="1"/>
</dbReference>
<protein>
    <recommendedName>
        <fullName evidence="4">Peptidase S1 domain-containing protein</fullName>
    </recommendedName>
</protein>
<dbReference type="InterPro" id="IPR005162">
    <property type="entry name" value="Retrotrans_gag_dom"/>
</dbReference>
<accession>A0AAD9NS94</accession>